<dbReference type="Gene3D" id="1.20.1250.20">
    <property type="entry name" value="MFS general substrate transporter like domains"/>
    <property type="match status" value="2"/>
</dbReference>
<keyword evidence="6 11" id="KW-1133">Transmembrane helix</keyword>
<feature type="transmembrane region" description="Helical" evidence="11">
    <location>
        <begin position="430"/>
        <end position="456"/>
    </location>
</feature>
<name>A0A2A2JKY9_9BILA</name>
<comment type="caution">
    <text evidence="13">The sequence shown here is derived from an EMBL/GenBank/DDBJ whole genome shotgun (WGS) entry which is preliminary data.</text>
</comment>
<evidence type="ECO:0000256" key="2">
    <source>
        <dbReference type="ARBA" id="ARBA00009598"/>
    </source>
</evidence>
<dbReference type="InterPro" id="IPR036259">
    <property type="entry name" value="MFS_trans_sf"/>
</dbReference>
<feature type="transmembrane region" description="Helical" evidence="11">
    <location>
        <begin position="83"/>
        <end position="106"/>
    </location>
</feature>
<sequence>MPNGVRIRTRNEIWKRICRFFTGGETWTHHHLNVFALTFVSFAFVHATRKTLSTVKPSMIATWTRNTTGHPPLFPSEQAASEFLALLDGGFLFTYAIGLFFGGVVGDTYDPKVVLSIGMALSAISVFIFGYVTELLHWYTKFIYLSLWLANGLFQSVAWPAEISIVGNWFGHNSRGVVLGVWSGCASVGNIVGTLIASRVILLGYQYAFAVNSVLLFVCALFVLLYLKSAPRDVGLPEPAEVPDEQHRVIEVHLERPRPINFWRAWLLPGVIPYSLAYACLKLVNYGFFFWLPFYLSSAMHWSEADADALSIWYDVGGIIAAIIAGAVSDHFSTRTPIIVGMLAISNIFLYMYSVSPPVYFVNALILSLAGFFVAGPGNMISSVVTADLGKCPELRGNAEALSTVTGIVDGTGSLGAAFGQLLIPSIEVWFGWVAIFYGFMFMIVCTILCLVPLLYKECRDRRRSQYVALNSDVDDSPSESDDVSPTGPGSEVIDVRRRPVQEGGLAEL</sequence>
<evidence type="ECO:0000256" key="8">
    <source>
        <dbReference type="ARBA" id="ARBA00041091"/>
    </source>
</evidence>
<evidence type="ECO:0000256" key="7">
    <source>
        <dbReference type="ARBA" id="ARBA00023136"/>
    </source>
</evidence>
<dbReference type="InterPro" id="IPR000849">
    <property type="entry name" value="Sugar_P_transporter"/>
</dbReference>
<feature type="transmembrane region" description="Helical" evidence="11">
    <location>
        <begin position="312"/>
        <end position="329"/>
    </location>
</feature>
<feature type="transmembrane region" description="Helical" evidence="11">
    <location>
        <begin position="152"/>
        <end position="170"/>
    </location>
</feature>
<keyword evidence="4" id="KW-0762">Sugar transport</keyword>
<feature type="domain" description="Major facilitator superfamily (MFS) profile" evidence="12">
    <location>
        <begin position="34"/>
        <end position="462"/>
    </location>
</feature>
<accession>A0A2A2JKY9</accession>
<feature type="compositionally biased region" description="Acidic residues" evidence="10">
    <location>
        <begin position="473"/>
        <end position="483"/>
    </location>
</feature>
<feature type="transmembrane region" description="Helical" evidence="11">
    <location>
        <begin position="401"/>
        <end position="424"/>
    </location>
</feature>
<dbReference type="Pfam" id="PF07690">
    <property type="entry name" value="MFS_1"/>
    <property type="match status" value="1"/>
</dbReference>
<proteinExistence type="inferred from homology"/>
<keyword evidence="7 11" id="KW-0472">Membrane</keyword>
<reference evidence="13 14" key="1">
    <citation type="journal article" date="2017" name="Curr. Biol.">
        <title>Genome architecture and evolution of a unichromosomal asexual nematode.</title>
        <authorList>
            <person name="Fradin H."/>
            <person name="Zegar C."/>
            <person name="Gutwein M."/>
            <person name="Lucas J."/>
            <person name="Kovtun M."/>
            <person name="Corcoran D."/>
            <person name="Baugh L.R."/>
            <person name="Kiontke K."/>
            <person name="Gunsalus K."/>
            <person name="Fitch D.H."/>
            <person name="Piano F."/>
        </authorList>
    </citation>
    <scope>NUCLEOTIDE SEQUENCE [LARGE SCALE GENOMIC DNA]</scope>
    <source>
        <strain evidence="13">PF1309</strain>
    </source>
</reference>
<keyword evidence="14" id="KW-1185">Reference proteome</keyword>
<evidence type="ECO:0000256" key="3">
    <source>
        <dbReference type="ARBA" id="ARBA00022448"/>
    </source>
</evidence>
<feature type="transmembrane region" description="Helical" evidence="11">
    <location>
        <begin position="207"/>
        <end position="227"/>
    </location>
</feature>
<feature type="transmembrane region" description="Helical" evidence="11">
    <location>
        <begin position="177"/>
        <end position="201"/>
    </location>
</feature>
<dbReference type="InterPro" id="IPR011701">
    <property type="entry name" value="MFS"/>
</dbReference>
<protein>
    <recommendedName>
        <fullName evidence="8">Sugar phosphate exchanger 3</fullName>
    </recommendedName>
    <alternativeName>
        <fullName evidence="9">Solute carrier family 37 member 3</fullName>
    </alternativeName>
</protein>
<dbReference type="PIRSF" id="PIRSF002808">
    <property type="entry name" value="Hexose_phosphate_transp"/>
    <property type="match status" value="1"/>
</dbReference>
<feature type="transmembrane region" description="Helical" evidence="11">
    <location>
        <begin position="113"/>
        <end position="132"/>
    </location>
</feature>
<evidence type="ECO:0000313" key="13">
    <source>
        <dbReference type="EMBL" id="PAV62317.1"/>
    </source>
</evidence>
<dbReference type="OrthoDB" id="3639251at2759"/>
<dbReference type="PANTHER" id="PTHR43184">
    <property type="entry name" value="MAJOR FACILITATOR SUPERFAMILY TRANSPORTER 16, ISOFORM B"/>
    <property type="match status" value="1"/>
</dbReference>
<evidence type="ECO:0000256" key="10">
    <source>
        <dbReference type="SAM" id="MobiDB-lite"/>
    </source>
</evidence>
<dbReference type="GO" id="GO:0005789">
    <property type="term" value="C:endoplasmic reticulum membrane"/>
    <property type="evidence" value="ECO:0007669"/>
    <property type="project" value="TreeGrafter"/>
</dbReference>
<feature type="transmembrane region" description="Helical" evidence="11">
    <location>
        <begin position="266"/>
        <end position="292"/>
    </location>
</feature>
<dbReference type="Proteomes" id="UP000218231">
    <property type="component" value="Unassembled WGS sequence"/>
</dbReference>
<evidence type="ECO:0000256" key="5">
    <source>
        <dbReference type="ARBA" id="ARBA00022692"/>
    </source>
</evidence>
<dbReference type="GO" id="GO:0022857">
    <property type="term" value="F:transmembrane transporter activity"/>
    <property type="evidence" value="ECO:0007669"/>
    <property type="project" value="InterPro"/>
</dbReference>
<evidence type="ECO:0000256" key="11">
    <source>
        <dbReference type="SAM" id="Phobius"/>
    </source>
</evidence>
<dbReference type="EMBL" id="LIAE01010375">
    <property type="protein sequence ID" value="PAV62317.1"/>
    <property type="molecule type" value="Genomic_DNA"/>
</dbReference>
<evidence type="ECO:0000259" key="12">
    <source>
        <dbReference type="PROSITE" id="PS50850"/>
    </source>
</evidence>
<evidence type="ECO:0000313" key="14">
    <source>
        <dbReference type="Proteomes" id="UP000218231"/>
    </source>
</evidence>
<feature type="region of interest" description="Disordered" evidence="10">
    <location>
        <begin position="471"/>
        <end position="509"/>
    </location>
</feature>
<comment type="subcellular location">
    <subcellularLocation>
        <location evidence="1">Membrane</location>
        <topology evidence="1">Multi-pass membrane protein</topology>
    </subcellularLocation>
</comment>
<gene>
    <name evidence="13" type="ORF">WR25_12437</name>
</gene>
<evidence type="ECO:0000256" key="1">
    <source>
        <dbReference type="ARBA" id="ARBA00004141"/>
    </source>
</evidence>
<comment type="similarity">
    <text evidence="2">Belongs to the major facilitator superfamily. Organophosphate:Pi antiporter (OPA) (TC 2.A.1.4) family.</text>
</comment>
<dbReference type="PANTHER" id="PTHR43184:SF12">
    <property type="entry name" value="SUGAR PHOSPHATE EXCHANGER 3"/>
    <property type="match status" value="1"/>
</dbReference>
<keyword evidence="3" id="KW-0813">Transport</keyword>
<organism evidence="13 14">
    <name type="scientific">Diploscapter pachys</name>
    <dbReference type="NCBI Taxonomy" id="2018661"/>
    <lineage>
        <taxon>Eukaryota</taxon>
        <taxon>Metazoa</taxon>
        <taxon>Ecdysozoa</taxon>
        <taxon>Nematoda</taxon>
        <taxon>Chromadorea</taxon>
        <taxon>Rhabditida</taxon>
        <taxon>Rhabditina</taxon>
        <taxon>Rhabditomorpha</taxon>
        <taxon>Rhabditoidea</taxon>
        <taxon>Rhabditidae</taxon>
        <taxon>Diploscapter</taxon>
    </lineage>
</organism>
<dbReference type="PROSITE" id="PS50850">
    <property type="entry name" value="MFS"/>
    <property type="match status" value="1"/>
</dbReference>
<dbReference type="STRING" id="2018661.A0A2A2JKY9"/>
<dbReference type="SUPFAM" id="SSF103473">
    <property type="entry name" value="MFS general substrate transporter"/>
    <property type="match status" value="1"/>
</dbReference>
<evidence type="ECO:0000256" key="6">
    <source>
        <dbReference type="ARBA" id="ARBA00022989"/>
    </source>
</evidence>
<evidence type="ECO:0000256" key="4">
    <source>
        <dbReference type="ARBA" id="ARBA00022597"/>
    </source>
</evidence>
<dbReference type="InterPro" id="IPR020846">
    <property type="entry name" value="MFS_dom"/>
</dbReference>
<keyword evidence="5 11" id="KW-0812">Transmembrane</keyword>
<dbReference type="AlphaFoldDB" id="A0A2A2JKY9"/>
<feature type="transmembrane region" description="Helical" evidence="11">
    <location>
        <begin position="336"/>
        <end position="354"/>
    </location>
</feature>
<feature type="transmembrane region" description="Helical" evidence="11">
    <location>
        <begin position="360"/>
        <end position="381"/>
    </location>
</feature>
<evidence type="ECO:0000256" key="9">
    <source>
        <dbReference type="ARBA" id="ARBA00042039"/>
    </source>
</evidence>